<accession>A0A165M9B9</accession>
<dbReference type="InterPro" id="IPR047668">
    <property type="entry name" value="DsrJ"/>
</dbReference>
<dbReference type="InterPro" id="IPR036280">
    <property type="entry name" value="Multihaem_cyt_sf"/>
</dbReference>
<evidence type="ECO:0000313" key="2">
    <source>
        <dbReference type="EMBL" id="KZK74970.1"/>
    </source>
</evidence>
<feature type="signal peptide" evidence="1">
    <location>
        <begin position="1"/>
        <end position="25"/>
    </location>
</feature>
<sequence>MMHKNTLIGLVIVAMLAAAAYLATGAETRDASPAADSGTADSTVCIYPKEYMQTHHMQVLADWKEHAAHEGPDAFMKTPDGRRFQKDLATCLGCHDNNRFFCFSCHNYANVKPNCWNCHISPQDLP</sequence>
<dbReference type="AlphaFoldDB" id="A0A165M9B9"/>
<evidence type="ECO:0000256" key="1">
    <source>
        <dbReference type="SAM" id="SignalP"/>
    </source>
</evidence>
<comment type="caution">
    <text evidence="2">The sequence shown here is derived from an EMBL/GenBank/DDBJ whole genome shotgun (WGS) entry which is preliminary data.</text>
</comment>
<organism evidence="2 3">
    <name type="scientific">Pelodictyon luteolum</name>
    <dbReference type="NCBI Taxonomy" id="1100"/>
    <lineage>
        <taxon>Bacteria</taxon>
        <taxon>Pseudomonadati</taxon>
        <taxon>Chlorobiota</taxon>
        <taxon>Chlorobiia</taxon>
        <taxon>Chlorobiales</taxon>
        <taxon>Chlorobiaceae</taxon>
        <taxon>Chlorobium/Pelodictyon group</taxon>
        <taxon>Pelodictyon</taxon>
    </lineage>
</organism>
<gene>
    <name evidence="2" type="ORF">A3K90_00380</name>
</gene>
<dbReference type="EMBL" id="LVWG01000016">
    <property type="protein sequence ID" value="KZK74970.1"/>
    <property type="molecule type" value="Genomic_DNA"/>
</dbReference>
<dbReference type="NCBIfam" id="NF038038">
    <property type="entry name" value="cytoc_DsrJ"/>
    <property type="match status" value="1"/>
</dbReference>
<protein>
    <submittedName>
        <fullName evidence="2">Uncharacterized protein</fullName>
    </submittedName>
</protein>
<proteinExistence type="predicted"/>
<reference evidence="2 3" key="1">
    <citation type="submission" date="2016-03" db="EMBL/GenBank/DDBJ databases">
        <title>Speciation and ecological success in dimly lit waters: horizontal gene transfer in a green sulfur bacteria bloom unveiled by metagenomic assembly.</title>
        <authorList>
            <person name="Llorens-Mares T."/>
            <person name="Liu Z."/>
            <person name="Allen L.Z."/>
            <person name="Rusch D.B."/>
            <person name="Craig M.T."/>
            <person name="Dupont C.L."/>
            <person name="Bryant D.A."/>
            <person name="Casamayor E.O."/>
        </authorList>
    </citation>
    <scope>NUCLEOTIDE SEQUENCE [LARGE SCALE GENOMIC DNA]</scope>
    <source>
        <strain evidence="2">CIII</strain>
    </source>
</reference>
<evidence type="ECO:0000313" key="3">
    <source>
        <dbReference type="Proteomes" id="UP000076481"/>
    </source>
</evidence>
<keyword evidence="1" id="KW-0732">Signal</keyword>
<name>A0A165M9B9_PELLU</name>
<dbReference type="SUPFAM" id="SSF48695">
    <property type="entry name" value="Multiheme cytochromes"/>
    <property type="match status" value="1"/>
</dbReference>
<dbReference type="RefSeq" id="WP_303680910.1">
    <property type="nucleotide sequence ID" value="NZ_LVWG01000016.1"/>
</dbReference>
<feature type="chain" id="PRO_5007862279" evidence="1">
    <location>
        <begin position="26"/>
        <end position="126"/>
    </location>
</feature>
<dbReference type="Proteomes" id="UP000076481">
    <property type="component" value="Unassembled WGS sequence"/>
</dbReference>